<dbReference type="Pfam" id="PF08223">
    <property type="entry name" value="PaaX_C"/>
    <property type="match status" value="1"/>
</dbReference>
<dbReference type="Gene3D" id="1.10.10.10">
    <property type="entry name" value="Winged helix-like DNA-binding domain superfamily/Winged helix DNA-binding domain"/>
    <property type="match status" value="1"/>
</dbReference>
<feature type="domain" description="Transcriptional repressor PaaX-like central Cas2-like" evidence="2">
    <location>
        <begin position="102"/>
        <end position="176"/>
    </location>
</feature>
<dbReference type="InterPro" id="IPR048846">
    <property type="entry name" value="PaaX-like_central"/>
</dbReference>
<evidence type="ECO:0000259" key="1">
    <source>
        <dbReference type="Pfam" id="PF08223"/>
    </source>
</evidence>
<dbReference type="InterPro" id="IPR013225">
    <property type="entry name" value="PaaX_C"/>
</dbReference>
<dbReference type="PANTHER" id="PTHR30319:SF1">
    <property type="entry name" value="TRANSCRIPTIONAL REPRESSOR PAAX"/>
    <property type="match status" value="1"/>
</dbReference>
<dbReference type="AlphaFoldDB" id="A0A918WXI0"/>
<dbReference type="InterPro" id="IPR011965">
    <property type="entry name" value="PaaX_trns_reg"/>
</dbReference>
<sequence>MTPTQPAHAPRPEIPTRLLVHALVREDGTVDAGELYAVAELLGMTDQQVRLCIKRLVTEGRFTHEGRGRKAVLRAVAEAETGIIAPDADHVRHAYRQDRGFAPWDGTWHLFAFAIPEARRTARDALRETLLHLGAAPVQGGLYVAANPIADLVEARARQLDVLGSVTFLTSTDLRIGDAADPRRLASATWPLGEIAAGHERLAAFATTCADRLTHGTALSGIERLTMAVELAAEFSRAMTPDPLLPPELLPQPWPGTRARRLAQECWTALRALPAAQDTPTALPRLFRHYSDAPDGQ</sequence>
<organism evidence="3 4">
    <name type="scientific">Streptomyces finlayi</name>
    <dbReference type="NCBI Taxonomy" id="67296"/>
    <lineage>
        <taxon>Bacteria</taxon>
        <taxon>Bacillati</taxon>
        <taxon>Actinomycetota</taxon>
        <taxon>Actinomycetes</taxon>
        <taxon>Kitasatosporales</taxon>
        <taxon>Streptomycetaceae</taxon>
        <taxon>Streptomyces</taxon>
    </lineage>
</organism>
<dbReference type="PANTHER" id="PTHR30319">
    <property type="entry name" value="PHENYLACETIC ACID REGULATOR-RELATED TRANSCRIPTIONAL REPRESSOR"/>
    <property type="match status" value="1"/>
</dbReference>
<name>A0A918WXI0_9ACTN</name>
<accession>A0A918WXI0</accession>
<evidence type="ECO:0000313" key="3">
    <source>
        <dbReference type="EMBL" id="GHC91785.1"/>
    </source>
</evidence>
<reference evidence="3" key="2">
    <citation type="submission" date="2020-09" db="EMBL/GenBank/DDBJ databases">
        <authorList>
            <person name="Sun Q."/>
            <person name="Ohkuma M."/>
        </authorList>
    </citation>
    <scope>NUCLEOTIDE SEQUENCE</scope>
    <source>
        <strain evidence="3">JCM 4637</strain>
    </source>
</reference>
<dbReference type="EMBL" id="BMVC01000004">
    <property type="protein sequence ID" value="GHC91785.1"/>
    <property type="molecule type" value="Genomic_DNA"/>
</dbReference>
<proteinExistence type="predicted"/>
<dbReference type="InterPro" id="IPR036388">
    <property type="entry name" value="WH-like_DNA-bd_sf"/>
</dbReference>
<evidence type="ECO:0000259" key="2">
    <source>
        <dbReference type="Pfam" id="PF20803"/>
    </source>
</evidence>
<gene>
    <name evidence="3" type="ORF">GCM10010334_27170</name>
</gene>
<evidence type="ECO:0000313" key="4">
    <source>
        <dbReference type="Proteomes" id="UP000638353"/>
    </source>
</evidence>
<dbReference type="Pfam" id="PF20803">
    <property type="entry name" value="PaaX_M"/>
    <property type="match status" value="1"/>
</dbReference>
<dbReference type="RefSeq" id="WP_189823810.1">
    <property type="nucleotide sequence ID" value="NZ_BMVC01000004.1"/>
</dbReference>
<reference evidence="3" key="1">
    <citation type="journal article" date="2014" name="Int. J. Syst. Evol. Microbiol.">
        <title>Complete genome sequence of Corynebacterium casei LMG S-19264T (=DSM 44701T), isolated from a smear-ripened cheese.</title>
        <authorList>
            <consortium name="US DOE Joint Genome Institute (JGI-PGF)"/>
            <person name="Walter F."/>
            <person name="Albersmeier A."/>
            <person name="Kalinowski J."/>
            <person name="Ruckert C."/>
        </authorList>
    </citation>
    <scope>NUCLEOTIDE SEQUENCE</scope>
    <source>
        <strain evidence="3">JCM 4637</strain>
    </source>
</reference>
<comment type="caution">
    <text evidence="3">The sequence shown here is derived from an EMBL/GenBank/DDBJ whole genome shotgun (WGS) entry which is preliminary data.</text>
</comment>
<dbReference type="Gene3D" id="1.20.58.1460">
    <property type="match status" value="1"/>
</dbReference>
<dbReference type="Gene3D" id="3.30.70.2650">
    <property type="match status" value="1"/>
</dbReference>
<feature type="domain" description="Transcriptional repressor PaaX-like C-terminal" evidence="1">
    <location>
        <begin position="190"/>
        <end position="272"/>
    </location>
</feature>
<dbReference type="Proteomes" id="UP000638353">
    <property type="component" value="Unassembled WGS sequence"/>
</dbReference>
<protein>
    <submittedName>
        <fullName evidence="3">Repressor in the phenylacetic acid catabolism</fullName>
    </submittedName>
</protein>
<dbReference type="GO" id="GO:0006351">
    <property type="term" value="P:DNA-templated transcription"/>
    <property type="evidence" value="ECO:0007669"/>
    <property type="project" value="InterPro"/>
</dbReference>
<dbReference type="PIRSF" id="PIRSF020623">
    <property type="entry name" value="PaaX"/>
    <property type="match status" value="1"/>
</dbReference>